<dbReference type="InterPro" id="IPR050828">
    <property type="entry name" value="C-type_lectin/matrix_domain"/>
</dbReference>
<evidence type="ECO:0000313" key="2">
    <source>
        <dbReference type="Proteomes" id="UP000694555"/>
    </source>
</evidence>
<dbReference type="InterPro" id="IPR016186">
    <property type="entry name" value="C-type_lectin-like/link_sf"/>
</dbReference>
<dbReference type="PANTHER" id="PTHR45710:SF35">
    <property type="entry name" value="C-TYPE LECTIN DOMAIN FAMILY 2 MEMBER D"/>
    <property type="match status" value="1"/>
</dbReference>
<dbReference type="Proteomes" id="UP000694555">
    <property type="component" value="Unplaced"/>
</dbReference>
<keyword evidence="2" id="KW-1185">Reference proteome</keyword>
<protein>
    <submittedName>
        <fullName evidence="1">Uncharacterized protein</fullName>
    </submittedName>
</protein>
<dbReference type="PANTHER" id="PTHR45710">
    <property type="entry name" value="C-TYPE LECTIN DOMAIN-CONTAINING PROTEIN 180"/>
    <property type="match status" value="1"/>
</dbReference>
<organism evidence="1 2">
    <name type="scientific">Buteo japonicus</name>
    <dbReference type="NCBI Taxonomy" id="224669"/>
    <lineage>
        <taxon>Eukaryota</taxon>
        <taxon>Metazoa</taxon>
        <taxon>Chordata</taxon>
        <taxon>Craniata</taxon>
        <taxon>Vertebrata</taxon>
        <taxon>Euteleostomi</taxon>
        <taxon>Archelosauria</taxon>
        <taxon>Archosauria</taxon>
        <taxon>Dinosauria</taxon>
        <taxon>Saurischia</taxon>
        <taxon>Theropoda</taxon>
        <taxon>Coelurosauria</taxon>
        <taxon>Aves</taxon>
        <taxon>Neognathae</taxon>
        <taxon>Neoaves</taxon>
        <taxon>Telluraves</taxon>
        <taxon>Accipitrimorphae</taxon>
        <taxon>Accipitriformes</taxon>
        <taxon>Accipitridae</taxon>
        <taxon>Accipitrinae</taxon>
        <taxon>Buteo</taxon>
    </lineage>
</organism>
<dbReference type="AlphaFoldDB" id="A0A8C0BUB2"/>
<evidence type="ECO:0000313" key="1">
    <source>
        <dbReference type="Ensembl" id="ENSBJAP00000022184.1"/>
    </source>
</evidence>
<dbReference type="Ensembl" id="ENSBJAT00000022808.1">
    <property type="protein sequence ID" value="ENSBJAP00000022184.1"/>
    <property type="gene ID" value="ENSBJAG00000014421.1"/>
</dbReference>
<reference evidence="1" key="2">
    <citation type="submission" date="2025-09" db="UniProtKB">
        <authorList>
            <consortium name="Ensembl"/>
        </authorList>
    </citation>
    <scope>IDENTIFICATION</scope>
</reference>
<proteinExistence type="predicted"/>
<dbReference type="InterPro" id="IPR016187">
    <property type="entry name" value="CTDL_fold"/>
</dbReference>
<accession>A0A8C0BUB2</accession>
<dbReference type="SUPFAM" id="SSF56436">
    <property type="entry name" value="C-type lectin-like"/>
    <property type="match status" value="1"/>
</dbReference>
<name>A0A8C0BUB2_9AVES</name>
<reference evidence="1" key="1">
    <citation type="submission" date="2025-08" db="UniProtKB">
        <authorList>
            <consortium name="Ensembl"/>
        </authorList>
    </citation>
    <scope>IDENTIFICATION</scope>
</reference>
<sequence length="91" mass="10663">MQINSLHCKKLNSALEQNKPKFCSLFSFPVIHSETSHHGKFPPEQCPSEWIGYKNKCYFISEEEKNWTSSQTFCAENESLLAQILKWRKPQ</sequence>
<dbReference type="Gene3D" id="3.10.100.10">
    <property type="entry name" value="Mannose-Binding Protein A, subunit A"/>
    <property type="match status" value="1"/>
</dbReference>